<feature type="domain" description="CCHC-type" evidence="3">
    <location>
        <begin position="297"/>
        <end position="310"/>
    </location>
</feature>
<sequence length="324" mass="35998">MVSRAAREDQDPMDSSNPSSSSTSSTQTGSTGMSTSIPPNLKFLVSNIKNLVPHPLTPENYHLWSVQLLKQFKANGFAGHLLGTVQAPPDTNSANYAQWLVIDSNLLSALFCTVSKSIIPYIITSSTAYDAWTVLEQCLQLTSRSRVIQLKNEQYRTQMKDLSVQQYLTRIKTIVDNISASSSKIESEDVMLQILNGRPPTYNSFKSTICNSLLPIHLDTFYALLCNEEIHLQQENLQEQSNITTPTAFYAAPTNSSRNHNGNNRRFNKPKTQPKSQPISAFPLNTPAPQSAPKPTCLICGKLGHIALNCWHRSNPKYAPTDTR</sequence>
<dbReference type="PANTHER" id="PTHR47481:SF22">
    <property type="entry name" value="RETROTRANSPOSON GAG DOMAIN-CONTAINING PROTEIN"/>
    <property type="match status" value="1"/>
</dbReference>
<feature type="compositionally biased region" description="Low complexity" evidence="2">
    <location>
        <begin position="255"/>
        <end position="265"/>
    </location>
</feature>
<protein>
    <recommendedName>
        <fullName evidence="3">CCHC-type domain-containing protein</fullName>
    </recommendedName>
</protein>
<feature type="compositionally biased region" description="Basic and acidic residues" evidence="2">
    <location>
        <begin position="1"/>
        <end position="10"/>
    </location>
</feature>
<evidence type="ECO:0000259" key="3">
    <source>
        <dbReference type="PROSITE" id="PS50158"/>
    </source>
</evidence>
<dbReference type="InterPro" id="IPR001878">
    <property type="entry name" value="Znf_CCHC"/>
</dbReference>
<organism evidence="4 5">
    <name type="scientific">Dendrobium nobile</name>
    <name type="common">Orchid</name>
    <dbReference type="NCBI Taxonomy" id="94219"/>
    <lineage>
        <taxon>Eukaryota</taxon>
        <taxon>Viridiplantae</taxon>
        <taxon>Streptophyta</taxon>
        <taxon>Embryophyta</taxon>
        <taxon>Tracheophyta</taxon>
        <taxon>Spermatophyta</taxon>
        <taxon>Magnoliopsida</taxon>
        <taxon>Liliopsida</taxon>
        <taxon>Asparagales</taxon>
        <taxon>Orchidaceae</taxon>
        <taxon>Epidendroideae</taxon>
        <taxon>Malaxideae</taxon>
        <taxon>Dendrobiinae</taxon>
        <taxon>Dendrobium</taxon>
    </lineage>
</organism>
<reference evidence="4" key="1">
    <citation type="journal article" date="2022" name="Front. Genet.">
        <title>Chromosome-Scale Assembly of the Dendrobium nobile Genome Provides Insights Into the Molecular Mechanism of the Biosynthesis of the Medicinal Active Ingredient of Dendrobium.</title>
        <authorList>
            <person name="Xu Q."/>
            <person name="Niu S.-C."/>
            <person name="Li K.-L."/>
            <person name="Zheng P.-J."/>
            <person name="Zhang X.-J."/>
            <person name="Jia Y."/>
            <person name="Liu Y."/>
            <person name="Niu Y.-X."/>
            <person name="Yu L.-H."/>
            <person name="Chen D.-F."/>
            <person name="Zhang G.-Q."/>
        </authorList>
    </citation>
    <scope>NUCLEOTIDE SEQUENCE</scope>
    <source>
        <tissue evidence="4">Leaf</tissue>
    </source>
</reference>
<comment type="caution">
    <text evidence="4">The sequence shown here is derived from an EMBL/GenBank/DDBJ whole genome shotgun (WGS) entry which is preliminary data.</text>
</comment>
<keyword evidence="1" id="KW-0863">Zinc-finger</keyword>
<evidence type="ECO:0000313" key="5">
    <source>
        <dbReference type="Proteomes" id="UP000829196"/>
    </source>
</evidence>
<feature type="compositionally biased region" description="Low complexity" evidence="2">
    <location>
        <begin position="13"/>
        <end position="34"/>
    </location>
</feature>
<keyword evidence="1" id="KW-0479">Metal-binding</keyword>
<dbReference type="EMBL" id="JAGYWB010000007">
    <property type="protein sequence ID" value="KAI0516057.1"/>
    <property type="molecule type" value="Genomic_DNA"/>
</dbReference>
<accession>A0A8T3BLY6</accession>
<dbReference type="SUPFAM" id="SSF57756">
    <property type="entry name" value="Retrovirus zinc finger-like domains"/>
    <property type="match status" value="1"/>
</dbReference>
<dbReference type="GO" id="GO:0008270">
    <property type="term" value="F:zinc ion binding"/>
    <property type="evidence" value="ECO:0007669"/>
    <property type="project" value="UniProtKB-KW"/>
</dbReference>
<feature type="region of interest" description="Disordered" evidence="2">
    <location>
        <begin position="1"/>
        <end position="34"/>
    </location>
</feature>
<dbReference type="PROSITE" id="PS50158">
    <property type="entry name" value="ZF_CCHC"/>
    <property type="match status" value="1"/>
</dbReference>
<dbReference type="PANTHER" id="PTHR47481">
    <property type="match status" value="1"/>
</dbReference>
<feature type="compositionally biased region" description="Polar residues" evidence="2">
    <location>
        <begin position="270"/>
        <end position="279"/>
    </location>
</feature>
<dbReference type="GO" id="GO:0003676">
    <property type="term" value="F:nucleic acid binding"/>
    <property type="evidence" value="ECO:0007669"/>
    <property type="project" value="InterPro"/>
</dbReference>
<evidence type="ECO:0000256" key="2">
    <source>
        <dbReference type="SAM" id="MobiDB-lite"/>
    </source>
</evidence>
<keyword evidence="5" id="KW-1185">Reference proteome</keyword>
<proteinExistence type="predicted"/>
<evidence type="ECO:0000313" key="4">
    <source>
        <dbReference type="EMBL" id="KAI0516057.1"/>
    </source>
</evidence>
<keyword evidence="1" id="KW-0862">Zinc</keyword>
<name>A0A8T3BLY6_DENNO</name>
<dbReference type="AlphaFoldDB" id="A0A8T3BLY6"/>
<dbReference type="OrthoDB" id="1303983at2759"/>
<feature type="region of interest" description="Disordered" evidence="2">
    <location>
        <begin position="252"/>
        <end position="288"/>
    </location>
</feature>
<dbReference type="Pfam" id="PF14223">
    <property type="entry name" value="Retrotran_gag_2"/>
    <property type="match status" value="1"/>
</dbReference>
<evidence type="ECO:0000256" key="1">
    <source>
        <dbReference type="PROSITE-ProRule" id="PRU00047"/>
    </source>
</evidence>
<dbReference type="InterPro" id="IPR036875">
    <property type="entry name" value="Znf_CCHC_sf"/>
</dbReference>
<gene>
    <name evidence="4" type="ORF">KFK09_008729</name>
</gene>
<dbReference type="Proteomes" id="UP000829196">
    <property type="component" value="Unassembled WGS sequence"/>
</dbReference>